<name>A0AAW0TGM6_SCYPA</name>
<reference evidence="2 3" key="1">
    <citation type="submission" date="2023-03" db="EMBL/GenBank/DDBJ databases">
        <title>High-quality genome of Scylla paramamosain provides insights in environmental adaptation.</title>
        <authorList>
            <person name="Zhang L."/>
        </authorList>
    </citation>
    <scope>NUCLEOTIDE SEQUENCE [LARGE SCALE GENOMIC DNA]</scope>
    <source>
        <strain evidence="2">LZ_2023a</strain>
        <tissue evidence="2">Muscle</tissue>
    </source>
</reference>
<feature type="region of interest" description="Disordered" evidence="1">
    <location>
        <begin position="67"/>
        <end position="86"/>
    </location>
</feature>
<evidence type="ECO:0000256" key="1">
    <source>
        <dbReference type="SAM" id="MobiDB-lite"/>
    </source>
</evidence>
<dbReference type="AlphaFoldDB" id="A0AAW0TGM6"/>
<proteinExistence type="predicted"/>
<evidence type="ECO:0000313" key="2">
    <source>
        <dbReference type="EMBL" id="KAK8386789.1"/>
    </source>
</evidence>
<gene>
    <name evidence="2" type="ORF">O3P69_017909</name>
</gene>
<protein>
    <submittedName>
        <fullName evidence="2">Uncharacterized protein</fullName>
    </submittedName>
</protein>
<organism evidence="2 3">
    <name type="scientific">Scylla paramamosain</name>
    <name type="common">Mud crab</name>
    <dbReference type="NCBI Taxonomy" id="85552"/>
    <lineage>
        <taxon>Eukaryota</taxon>
        <taxon>Metazoa</taxon>
        <taxon>Ecdysozoa</taxon>
        <taxon>Arthropoda</taxon>
        <taxon>Crustacea</taxon>
        <taxon>Multicrustacea</taxon>
        <taxon>Malacostraca</taxon>
        <taxon>Eumalacostraca</taxon>
        <taxon>Eucarida</taxon>
        <taxon>Decapoda</taxon>
        <taxon>Pleocyemata</taxon>
        <taxon>Brachyura</taxon>
        <taxon>Eubrachyura</taxon>
        <taxon>Portunoidea</taxon>
        <taxon>Portunidae</taxon>
        <taxon>Portuninae</taxon>
        <taxon>Scylla</taxon>
    </lineage>
</organism>
<sequence>MPLTSNAHKPLKQKIDFVHGGEMKALKEEIENNKVKKSTKDSFMKQGVAPSKRDFRQADGRVATPAACQHGFDSSPPFSKSSPSRPLLHQTDTCYWIYRNNLRRRQNASGWTESNKDEKETREFDHAIDCQVTAAQGGFCCRHHHRFSCDLVQRCEGFVSPP</sequence>
<keyword evidence="3" id="KW-1185">Reference proteome</keyword>
<evidence type="ECO:0000313" key="3">
    <source>
        <dbReference type="Proteomes" id="UP001487740"/>
    </source>
</evidence>
<comment type="caution">
    <text evidence="2">The sequence shown here is derived from an EMBL/GenBank/DDBJ whole genome shotgun (WGS) entry which is preliminary data.</text>
</comment>
<dbReference type="EMBL" id="JARAKH010000030">
    <property type="protein sequence ID" value="KAK8386789.1"/>
    <property type="molecule type" value="Genomic_DNA"/>
</dbReference>
<feature type="region of interest" description="Disordered" evidence="1">
    <location>
        <begin position="36"/>
        <end position="57"/>
    </location>
</feature>
<accession>A0AAW0TGM6</accession>
<dbReference type="Proteomes" id="UP001487740">
    <property type="component" value="Unassembled WGS sequence"/>
</dbReference>
<feature type="compositionally biased region" description="Low complexity" evidence="1">
    <location>
        <begin position="74"/>
        <end position="86"/>
    </location>
</feature>